<reference evidence="3" key="1">
    <citation type="submission" date="2023-10" db="EMBL/GenBank/DDBJ databases">
        <authorList>
            <person name="Chen Y."/>
            <person name="Shah S."/>
            <person name="Dougan E. K."/>
            <person name="Thang M."/>
            <person name="Chan C."/>
        </authorList>
    </citation>
    <scope>NUCLEOTIDE SEQUENCE [LARGE SCALE GENOMIC DNA]</scope>
</reference>
<feature type="non-terminal residue" evidence="3">
    <location>
        <position position="1"/>
    </location>
</feature>
<keyword evidence="2" id="KW-0472">Membrane</keyword>
<evidence type="ECO:0000256" key="1">
    <source>
        <dbReference type="SAM" id="MobiDB-lite"/>
    </source>
</evidence>
<feature type="transmembrane region" description="Helical" evidence="2">
    <location>
        <begin position="16"/>
        <end position="36"/>
    </location>
</feature>
<name>A0ABN9UVT3_9DINO</name>
<protein>
    <submittedName>
        <fullName evidence="3">Uncharacterized protein</fullName>
    </submittedName>
</protein>
<accession>A0ABN9UVT3</accession>
<gene>
    <name evidence="3" type="ORF">PCOR1329_LOCUS52177</name>
</gene>
<evidence type="ECO:0000313" key="3">
    <source>
        <dbReference type="EMBL" id="CAK0864242.1"/>
    </source>
</evidence>
<evidence type="ECO:0000313" key="4">
    <source>
        <dbReference type="Proteomes" id="UP001189429"/>
    </source>
</evidence>
<dbReference type="Proteomes" id="UP001189429">
    <property type="component" value="Unassembled WGS sequence"/>
</dbReference>
<feature type="compositionally biased region" description="Pro residues" evidence="1">
    <location>
        <begin position="198"/>
        <end position="207"/>
    </location>
</feature>
<feature type="non-terminal residue" evidence="3">
    <location>
        <position position="590"/>
    </location>
</feature>
<feature type="region of interest" description="Disordered" evidence="1">
    <location>
        <begin position="176"/>
        <end position="243"/>
    </location>
</feature>
<keyword evidence="2" id="KW-0812">Transmembrane</keyword>
<dbReference type="EMBL" id="CAUYUJ010016346">
    <property type="protein sequence ID" value="CAK0864242.1"/>
    <property type="molecule type" value="Genomic_DNA"/>
</dbReference>
<keyword evidence="4" id="KW-1185">Reference proteome</keyword>
<feature type="compositionally biased region" description="Low complexity" evidence="1">
    <location>
        <begin position="181"/>
        <end position="197"/>
    </location>
</feature>
<sequence length="590" mass="63116">GHLSAAPDPSASSWCWALGFLQGFAAGVSVAGIFIVREADLPASAASGFEQAAAEQAQLARRRALTGREIWHERLVILGAYIMTPDLDVYPEDQFLSRDVEGIKPLAGQGAVVDGVGAGSVYRFRRVPSAQEVWDAVREAVAVGAGALPQEDFGMHLGEGSVLGMAPGLLFLRDPQAAASPPRGGPLVPAAPPALGGEPPPHGPPDPLGDALASALRPGALPGAAVGGTATPPAPDAPGADPRVLVVTRDTRGRRDRSFGDALKEQTELEREDWPVLGPRALLWVLTLMLRMAGGAVAWHTRWLAVVGIAESEEAAKQHETICRILETSMVCDQLVITELASFEYLARQLQLIEERVYDEKTRKTAAALKGQGKKEAPCQDALSTEVGHFLGIGETKGNLCICPALMQFIAEQMRNEAAVPLASASGMLCRYLCWMSTRGCTPWQGVGLVSSAARGAAWRRWCNEGIEAFNWLHGRADRLPLARGSADHSLAQHVAVEELQENYRSFELPAGYSEQRQFCEASLAEVLSTTPGCQNSSRVRPYDKALVAWPALSGPPVEAGSVAQQADAIQLQGWRQSMLRSEDEIAELQ</sequence>
<evidence type="ECO:0000256" key="2">
    <source>
        <dbReference type="SAM" id="Phobius"/>
    </source>
</evidence>
<proteinExistence type="predicted"/>
<comment type="caution">
    <text evidence="3">The sequence shown here is derived from an EMBL/GenBank/DDBJ whole genome shotgun (WGS) entry which is preliminary data.</text>
</comment>
<feature type="compositionally biased region" description="Low complexity" evidence="1">
    <location>
        <begin position="208"/>
        <end position="243"/>
    </location>
</feature>
<keyword evidence="2" id="KW-1133">Transmembrane helix</keyword>
<organism evidence="3 4">
    <name type="scientific">Prorocentrum cordatum</name>
    <dbReference type="NCBI Taxonomy" id="2364126"/>
    <lineage>
        <taxon>Eukaryota</taxon>
        <taxon>Sar</taxon>
        <taxon>Alveolata</taxon>
        <taxon>Dinophyceae</taxon>
        <taxon>Prorocentrales</taxon>
        <taxon>Prorocentraceae</taxon>
        <taxon>Prorocentrum</taxon>
    </lineage>
</organism>